<protein>
    <submittedName>
        <fullName evidence="1">Uncharacterized protein</fullName>
    </submittedName>
</protein>
<dbReference type="AlphaFoldDB" id="D3V3E6"/>
<dbReference type="EMBL" id="FN667741">
    <property type="protein sequence ID" value="CBJ81261.1"/>
    <property type="molecule type" value="Genomic_DNA"/>
</dbReference>
<dbReference type="Proteomes" id="UP000002045">
    <property type="component" value="Chromosome"/>
</dbReference>
<name>D3V3E6_XENBS</name>
<organism evidence="1 2">
    <name type="scientific">Xenorhabdus bovienii (strain SS-2004)</name>
    <name type="common">Xenorhabdus nematophila subsp. bovienii</name>
    <dbReference type="NCBI Taxonomy" id="406818"/>
    <lineage>
        <taxon>Bacteria</taxon>
        <taxon>Pseudomonadati</taxon>
        <taxon>Pseudomonadota</taxon>
        <taxon>Gammaproteobacteria</taxon>
        <taxon>Enterobacterales</taxon>
        <taxon>Morganellaceae</taxon>
        <taxon>Xenorhabdus</taxon>
    </lineage>
</organism>
<reference evidence="1" key="1">
    <citation type="journal article" date="2011" name="PLoS ONE">
        <title>The entomopathogenic bacterial endosymbionts xenorhabdus and photorhabdus: convergent lifestyles from divergent genomes.</title>
        <authorList>
            <person name="Chaston J.M."/>
            <person name="Suen G."/>
            <person name="Tucker S.L."/>
            <person name="Andersen A.W."/>
            <person name="Bhasin A."/>
            <person name="Bode E."/>
            <person name="Bode H.B."/>
            <person name="Brachmann A.O."/>
            <person name="Cowles C.E."/>
            <person name="Cowles K.N."/>
            <person name="Darby C."/>
            <person name="de Leon L."/>
            <person name="Drace K."/>
            <person name="Du Z."/>
            <person name="Givaudan A."/>
            <person name="Herbert Tran E.E."/>
            <person name="Jewell K.A."/>
            <person name="Knack J.J."/>
            <person name="Krasomil-Osterfeld K.C."/>
            <person name="Kukor R."/>
            <person name="Lanois A."/>
            <person name="Latreille P."/>
            <person name="Leimgruber N.K."/>
            <person name="Lipke C.M."/>
            <person name="Liu R."/>
            <person name="Lu X."/>
            <person name="Martens E.C."/>
            <person name="Marri P.R."/>
            <person name="Medigue C."/>
            <person name="Menard M.L."/>
            <person name="Miller N.M."/>
            <person name="Morales-Soto N."/>
            <person name="Norton S."/>
            <person name="Ogier J.C."/>
            <person name="Orchard S.S."/>
            <person name="Park D."/>
            <person name="Park Y."/>
            <person name="Qurollo B.A."/>
            <person name="Sugar D.R."/>
            <person name="Richards G.R."/>
            <person name="Rouy Z."/>
            <person name="Slominski B."/>
            <person name="Slominski K."/>
            <person name="Snyder H."/>
            <person name="Tjaden B.C."/>
            <person name="van der Hoeven R."/>
            <person name="Welch R.D."/>
            <person name="Wheeler C."/>
            <person name="Xiang B."/>
            <person name="Barbazuk B."/>
            <person name="Gaudriault S."/>
            <person name="Goodner B."/>
            <person name="Slater S.C."/>
            <person name="Forst S."/>
            <person name="Goldman B.S."/>
            <person name="Goodrich-Blair H."/>
        </authorList>
    </citation>
    <scope>NUCLEOTIDE SEQUENCE [LARGE SCALE GENOMIC DNA]</scope>
    <source>
        <strain evidence="1">SS-2004</strain>
    </source>
</reference>
<evidence type="ECO:0000313" key="2">
    <source>
        <dbReference type="Proteomes" id="UP000002045"/>
    </source>
</evidence>
<evidence type="ECO:0000313" key="1">
    <source>
        <dbReference type="EMBL" id="CBJ81261.1"/>
    </source>
</evidence>
<sequence>MVCQLSPVRCGNCRQGNKKALVGGKQAALGIFGKTLYHSKTLMARHKWRFLTQWR</sequence>
<accession>D3V3E6</accession>
<gene>
    <name evidence="1" type="ordered locus">XBJ1_2135</name>
</gene>
<dbReference type="HOGENOM" id="CLU_3031473_0_0_6"/>
<dbReference type="KEGG" id="xbo:XBJ1_2135"/>
<proteinExistence type="predicted"/>
<dbReference type="STRING" id="406818.XBJ1_2135"/>